<organism evidence="1">
    <name type="scientific">Arundo donax</name>
    <name type="common">Giant reed</name>
    <name type="synonym">Donax arundinaceus</name>
    <dbReference type="NCBI Taxonomy" id="35708"/>
    <lineage>
        <taxon>Eukaryota</taxon>
        <taxon>Viridiplantae</taxon>
        <taxon>Streptophyta</taxon>
        <taxon>Embryophyta</taxon>
        <taxon>Tracheophyta</taxon>
        <taxon>Spermatophyta</taxon>
        <taxon>Magnoliopsida</taxon>
        <taxon>Liliopsida</taxon>
        <taxon>Poales</taxon>
        <taxon>Poaceae</taxon>
        <taxon>PACMAD clade</taxon>
        <taxon>Arundinoideae</taxon>
        <taxon>Arundineae</taxon>
        <taxon>Arundo</taxon>
    </lineage>
</organism>
<sequence length="43" mass="4393">MKRTISDCEATVLASLDAAVKGLPELVAAWCAALVAVAATCCR</sequence>
<evidence type="ECO:0000313" key="1">
    <source>
        <dbReference type="EMBL" id="JAE33995.1"/>
    </source>
</evidence>
<reference evidence="1" key="1">
    <citation type="submission" date="2014-09" db="EMBL/GenBank/DDBJ databases">
        <authorList>
            <person name="Magalhaes I.L.F."/>
            <person name="Oliveira U."/>
            <person name="Santos F.R."/>
            <person name="Vidigal T.H.D.A."/>
            <person name="Brescovit A.D."/>
            <person name="Santos A.J."/>
        </authorList>
    </citation>
    <scope>NUCLEOTIDE SEQUENCE</scope>
    <source>
        <tissue evidence="1">Shoot tissue taken approximately 20 cm above the soil surface</tissue>
    </source>
</reference>
<name>A0A0A9H9W1_ARUDO</name>
<protein>
    <submittedName>
        <fullName evidence="1">Uncharacterized protein</fullName>
    </submittedName>
</protein>
<dbReference type="EMBL" id="GBRH01163901">
    <property type="protein sequence ID" value="JAE33995.1"/>
    <property type="molecule type" value="Transcribed_RNA"/>
</dbReference>
<proteinExistence type="predicted"/>
<reference evidence="1" key="2">
    <citation type="journal article" date="2015" name="Data Brief">
        <title>Shoot transcriptome of the giant reed, Arundo donax.</title>
        <authorList>
            <person name="Barrero R.A."/>
            <person name="Guerrero F.D."/>
            <person name="Moolhuijzen P."/>
            <person name="Goolsby J.A."/>
            <person name="Tidwell J."/>
            <person name="Bellgard S.E."/>
            <person name="Bellgard M.I."/>
        </authorList>
    </citation>
    <scope>NUCLEOTIDE SEQUENCE</scope>
    <source>
        <tissue evidence="1">Shoot tissue taken approximately 20 cm above the soil surface</tissue>
    </source>
</reference>
<dbReference type="AlphaFoldDB" id="A0A0A9H9W1"/>
<accession>A0A0A9H9W1</accession>